<proteinExistence type="predicted"/>
<dbReference type="EMBL" id="MGFH01000170">
    <property type="protein sequence ID" value="OGM03367.1"/>
    <property type="molecule type" value="Genomic_DNA"/>
</dbReference>
<gene>
    <name evidence="1" type="ORF">A2008_13160</name>
</gene>
<organism evidence="1 2">
    <name type="scientific">Candidatus Wallbacteria bacterium GWC2_49_35</name>
    <dbReference type="NCBI Taxonomy" id="1817813"/>
    <lineage>
        <taxon>Bacteria</taxon>
        <taxon>Candidatus Walliibacteriota</taxon>
    </lineage>
</organism>
<dbReference type="STRING" id="1817813.A2008_13160"/>
<sequence length="717" mass="80227">MNHIIKTIIKAFALAIIILSAAVICAPPPNRIYAFECAATSNKAPRNFEEFYDALCENRAVGIPLYLKCASSEVLKRTIPEGYFLMKAFDSGTGLAVEFSAAAGTEAFPEEKLKNAAEETLEIYFYRSGGGRLKKSGTALVIPRALKLHDGGGYRVYFVLKVTQNPYNDRGKIYAYIKKTDRSDFGRRIAGLFKILEGLGLEVTPEFGGPSGGSVDGRGRPQGFIAGYAAQLHSDRAAFYPSTFVMPRKTGFKDGAGEAARLLSEIIAQGYLLSSRSRLYSASGAPVKKWNYECGNDDRVFLSYGPGITYSDPESCMFVLSPEVMFLGDVEFTDRDTFYFKPRVIGRDPLSEAWHSSFNENPREVNENIKSSVIEFNRAGGLETPEGRAGYIKNLDRFWLEEGLFYTSPLASALYDKFNNEVKAPDLVFLDKFAECLIADAAVCENVVAALKKDHGIDHFAGVPAGDFVFPAYCVREHRPDGDKTDLHIRYAYLEYILREARRPEFLALALARKEKDLYSYIRILQEASAVLEKITSSPEYAVSKKLRRTLRKIPLSSSLYAVYLEKYRWWLDPSEEKTLAAYEAGPIGEARLQNITREIAAALEKISGHAEKISVRARYAKKEDYAKYIIYKDGELIIDFAFLSMVRYRCGTDGVYHLLAQELAADFRPGDDPFALAERSLAALGRKPAYEELCNALQVSKERRRAVKERAVKALR</sequence>
<dbReference type="Proteomes" id="UP000178735">
    <property type="component" value="Unassembled WGS sequence"/>
</dbReference>
<reference evidence="1 2" key="1">
    <citation type="journal article" date="2016" name="Nat. Commun.">
        <title>Thousands of microbial genomes shed light on interconnected biogeochemical processes in an aquifer system.</title>
        <authorList>
            <person name="Anantharaman K."/>
            <person name="Brown C.T."/>
            <person name="Hug L.A."/>
            <person name="Sharon I."/>
            <person name="Castelle C.J."/>
            <person name="Probst A.J."/>
            <person name="Thomas B.C."/>
            <person name="Singh A."/>
            <person name="Wilkins M.J."/>
            <person name="Karaoz U."/>
            <person name="Brodie E.L."/>
            <person name="Williams K.H."/>
            <person name="Hubbard S.S."/>
            <person name="Banfield J.F."/>
        </authorList>
    </citation>
    <scope>NUCLEOTIDE SEQUENCE [LARGE SCALE GENOMIC DNA]</scope>
</reference>
<evidence type="ECO:0000313" key="1">
    <source>
        <dbReference type="EMBL" id="OGM03367.1"/>
    </source>
</evidence>
<name>A0A1F7WLE9_9BACT</name>
<dbReference type="AlphaFoldDB" id="A0A1F7WLE9"/>
<protein>
    <submittedName>
        <fullName evidence="1">Uncharacterized protein</fullName>
    </submittedName>
</protein>
<comment type="caution">
    <text evidence="1">The sequence shown here is derived from an EMBL/GenBank/DDBJ whole genome shotgun (WGS) entry which is preliminary data.</text>
</comment>
<accession>A0A1F7WLE9</accession>
<evidence type="ECO:0000313" key="2">
    <source>
        <dbReference type="Proteomes" id="UP000178735"/>
    </source>
</evidence>